<dbReference type="Proteomes" id="UP001501480">
    <property type="component" value="Unassembled WGS sequence"/>
</dbReference>
<keyword evidence="2 5" id="KW-0689">Ribosomal protein</keyword>
<comment type="caution">
    <text evidence="7">The sequence shown here is derived from an EMBL/GenBank/DDBJ whole genome shotgun (WGS) entry which is preliminary data.</text>
</comment>
<evidence type="ECO:0000256" key="6">
    <source>
        <dbReference type="SAM" id="MobiDB-lite"/>
    </source>
</evidence>
<gene>
    <name evidence="7" type="primary">rpmF_1</name>
    <name evidence="5" type="synonym">rpmF</name>
    <name evidence="7" type="ORF">GCM10009821_15130</name>
</gene>
<dbReference type="InterPro" id="IPR011332">
    <property type="entry name" value="Ribosomal_zn-bd"/>
</dbReference>
<dbReference type="Pfam" id="PF01783">
    <property type="entry name" value="Ribosomal_L32p"/>
    <property type="match status" value="1"/>
</dbReference>
<dbReference type="HAMAP" id="MF_00340">
    <property type="entry name" value="Ribosomal_bL32"/>
    <property type="match status" value="1"/>
</dbReference>
<evidence type="ECO:0000313" key="8">
    <source>
        <dbReference type="Proteomes" id="UP001501480"/>
    </source>
</evidence>
<evidence type="ECO:0000256" key="5">
    <source>
        <dbReference type="HAMAP-Rule" id="MF_00340"/>
    </source>
</evidence>
<evidence type="ECO:0000256" key="3">
    <source>
        <dbReference type="ARBA" id="ARBA00023274"/>
    </source>
</evidence>
<dbReference type="RefSeq" id="WP_344326548.1">
    <property type="nucleotide sequence ID" value="NZ_BAAAPY010000004.1"/>
</dbReference>
<sequence length="61" mass="6790">MAVPKRKLSRSNTRHRRSQWKTTAPQLANCANPSCGAKVLPHRACGECGQYGARGERRQVL</sequence>
<proteinExistence type="inferred from homology"/>
<protein>
    <recommendedName>
        <fullName evidence="4 5">Large ribosomal subunit protein bL32</fullName>
    </recommendedName>
</protein>
<evidence type="ECO:0000256" key="4">
    <source>
        <dbReference type="ARBA" id="ARBA00035178"/>
    </source>
</evidence>
<dbReference type="InterPro" id="IPR044957">
    <property type="entry name" value="Ribosomal_bL32_bact"/>
</dbReference>
<organism evidence="7 8">
    <name type="scientific">Aeromicrobium halocynthiae</name>
    <dbReference type="NCBI Taxonomy" id="560557"/>
    <lineage>
        <taxon>Bacteria</taxon>
        <taxon>Bacillati</taxon>
        <taxon>Actinomycetota</taxon>
        <taxon>Actinomycetes</taxon>
        <taxon>Propionibacteriales</taxon>
        <taxon>Nocardioidaceae</taxon>
        <taxon>Aeromicrobium</taxon>
    </lineage>
</organism>
<dbReference type="PANTHER" id="PTHR35534:SF1">
    <property type="entry name" value="LARGE RIBOSOMAL SUBUNIT PROTEIN BL32"/>
    <property type="match status" value="1"/>
</dbReference>
<evidence type="ECO:0000256" key="2">
    <source>
        <dbReference type="ARBA" id="ARBA00022980"/>
    </source>
</evidence>
<name>A0ABP5HHQ5_9ACTN</name>
<feature type="compositionally biased region" description="Basic residues" evidence="6">
    <location>
        <begin position="1"/>
        <end position="19"/>
    </location>
</feature>
<dbReference type="PANTHER" id="PTHR35534">
    <property type="entry name" value="50S RIBOSOMAL PROTEIN L32"/>
    <property type="match status" value="1"/>
</dbReference>
<reference evidence="8" key="1">
    <citation type="journal article" date="2019" name="Int. J. Syst. Evol. Microbiol.">
        <title>The Global Catalogue of Microorganisms (GCM) 10K type strain sequencing project: providing services to taxonomists for standard genome sequencing and annotation.</title>
        <authorList>
            <consortium name="The Broad Institute Genomics Platform"/>
            <consortium name="The Broad Institute Genome Sequencing Center for Infectious Disease"/>
            <person name="Wu L."/>
            <person name="Ma J."/>
        </authorList>
    </citation>
    <scope>NUCLEOTIDE SEQUENCE [LARGE SCALE GENOMIC DNA]</scope>
    <source>
        <strain evidence="8">JCM 15749</strain>
    </source>
</reference>
<keyword evidence="3 5" id="KW-0687">Ribonucleoprotein</keyword>
<dbReference type="GO" id="GO:0005840">
    <property type="term" value="C:ribosome"/>
    <property type="evidence" value="ECO:0007669"/>
    <property type="project" value="UniProtKB-KW"/>
</dbReference>
<dbReference type="EMBL" id="BAAAPY010000004">
    <property type="protein sequence ID" value="GAA2076718.1"/>
    <property type="molecule type" value="Genomic_DNA"/>
</dbReference>
<evidence type="ECO:0000313" key="7">
    <source>
        <dbReference type="EMBL" id="GAA2076718.1"/>
    </source>
</evidence>
<evidence type="ECO:0000256" key="1">
    <source>
        <dbReference type="ARBA" id="ARBA00008560"/>
    </source>
</evidence>
<dbReference type="InterPro" id="IPR002677">
    <property type="entry name" value="Ribosomal_bL32"/>
</dbReference>
<feature type="region of interest" description="Disordered" evidence="6">
    <location>
        <begin position="1"/>
        <end position="21"/>
    </location>
</feature>
<dbReference type="SUPFAM" id="SSF57829">
    <property type="entry name" value="Zn-binding ribosomal proteins"/>
    <property type="match status" value="1"/>
</dbReference>
<comment type="similarity">
    <text evidence="1 5">Belongs to the bacterial ribosomal protein bL32 family.</text>
</comment>
<accession>A0ABP5HHQ5</accession>
<dbReference type="NCBIfam" id="TIGR01031">
    <property type="entry name" value="rpmF_bact"/>
    <property type="match status" value="1"/>
</dbReference>
<keyword evidence="8" id="KW-1185">Reference proteome</keyword>